<sequence length="633" mass="69551">MFTEIPNERPTTPLLDSVTNAADLRLLALDQLEQFNHELREYLIYSVGQSGGHFGAGLGVVELTTALHYVFDTPNDKLVWDVGHQAYPHKIITGRREQMPSIRSKEGPAAFPLRSESEYDTFGVGHSSTSISAAMGMSLGMRAMGNDHQAVAIIGDGAMTAGMAFEALNHAGHEKADMLVILNDNDMAISDNVGALNKYFTRLWSSPTYTSFREGSKKILQKSTTAWKFMRKTEEHMKAMIAPGILFEELGFNYYGPIDGHDTEELVHTLANLKKLPGPKFLHIVTKKGKGFALAEEQQIKYHALKKQHTNVPAGIAKQTYSNVFGNWLCDMAEVDERLMGITPAMREGSDMIRFSELYPKRYFDVAIAEQHAVTLAGGMACEGAKPVVAIYSTFLQRGYDQLIHDIALQNLDVMFAIDRAGLVGEDGPTHHGAYDYSFLRPIPNMVIMAPSNEDECRQMLYTGYQYQGPAAVRYPRGSGTGIEAQVQMQLLPIGKGIMRRERSIDANAKDGKSIAILAFGSCVNFALAAAEELAEQGIEISIADMRFVKPLDEVLVTELAQSHDRLICIEENAIMGGAGSAVLEYLSAEGIRIPCQLMGIPDRYIEHASPAEQLADVGIDQAAIVAKVMSYS</sequence>
<evidence type="ECO:0000313" key="13">
    <source>
        <dbReference type="EMBL" id="CCK77782.1"/>
    </source>
</evidence>
<dbReference type="OrthoDB" id="9803371at2"/>
<proteinExistence type="inferred from homology"/>
<dbReference type="InterPro" id="IPR033248">
    <property type="entry name" value="Transketolase_C"/>
</dbReference>
<dbReference type="SUPFAM" id="SSF52922">
    <property type="entry name" value="TK C-terminal domain-like"/>
    <property type="match status" value="1"/>
</dbReference>
<feature type="binding site" evidence="11">
    <location>
        <position position="370"/>
    </location>
    <ligand>
        <name>thiamine diphosphate</name>
        <dbReference type="ChEBI" id="CHEBI:58937"/>
    </ligand>
</feature>
<dbReference type="InterPro" id="IPR029061">
    <property type="entry name" value="THDP-binding"/>
</dbReference>
<keyword evidence="4 11" id="KW-0808">Transferase</keyword>
<dbReference type="NCBIfam" id="NF003933">
    <property type="entry name" value="PRK05444.2-2"/>
    <property type="match status" value="1"/>
</dbReference>
<comment type="catalytic activity">
    <reaction evidence="11">
        <text>D-glyceraldehyde 3-phosphate + pyruvate + H(+) = 1-deoxy-D-xylulose 5-phosphate + CO2</text>
        <dbReference type="Rhea" id="RHEA:12605"/>
        <dbReference type="ChEBI" id="CHEBI:15361"/>
        <dbReference type="ChEBI" id="CHEBI:15378"/>
        <dbReference type="ChEBI" id="CHEBI:16526"/>
        <dbReference type="ChEBI" id="CHEBI:57792"/>
        <dbReference type="ChEBI" id="CHEBI:59776"/>
        <dbReference type="EC" id="2.2.1.7"/>
    </reaction>
</comment>
<keyword evidence="14" id="KW-1185">Reference proteome</keyword>
<dbReference type="InterPro" id="IPR005475">
    <property type="entry name" value="Transketolase-like_Pyr-bd"/>
</dbReference>
<dbReference type="Proteomes" id="UP000032749">
    <property type="component" value="Chromosome"/>
</dbReference>
<accession>R4YRR3</accession>
<dbReference type="HOGENOM" id="CLU_009227_1_4_6"/>
<protein>
    <recommendedName>
        <fullName evidence="11">1-deoxy-D-xylulose-5-phosphate synthase</fullName>
        <ecNumber evidence="11">2.2.1.7</ecNumber>
    </recommendedName>
    <alternativeName>
        <fullName evidence="11">1-deoxyxylulose-5-phosphate synthase</fullName>
        <shortName evidence="11">DXP synthase</shortName>
        <shortName evidence="11">DXPS</shortName>
    </alternativeName>
</protein>
<dbReference type="AlphaFoldDB" id="R4YRR3"/>
<feature type="binding site" evidence="11">
    <location>
        <position position="156"/>
    </location>
    <ligand>
        <name>Mg(2+)</name>
        <dbReference type="ChEBI" id="CHEBI:18420"/>
    </ligand>
</feature>
<evidence type="ECO:0000256" key="4">
    <source>
        <dbReference type="ARBA" id="ARBA00022679"/>
    </source>
</evidence>
<comment type="function">
    <text evidence="10 11">Catalyzes the acyloin condensation reaction between C atoms 2 and 3 of pyruvate and glyceraldehyde 3-phosphate to yield 1-deoxy-D-xylulose-5-phosphate (DXP).</text>
</comment>
<dbReference type="PANTHER" id="PTHR43322:SF5">
    <property type="entry name" value="1-DEOXY-D-XYLULOSE-5-PHOSPHATE SYNTHASE, CHLOROPLASTIC"/>
    <property type="match status" value="1"/>
</dbReference>
<dbReference type="CDD" id="cd02007">
    <property type="entry name" value="TPP_DXS"/>
    <property type="match status" value="1"/>
</dbReference>
<evidence type="ECO:0000256" key="5">
    <source>
        <dbReference type="ARBA" id="ARBA00022723"/>
    </source>
</evidence>
<comment type="similarity">
    <text evidence="2 11">Belongs to the transketolase family. DXPS subfamily.</text>
</comment>
<keyword evidence="9 11" id="KW-0414">Isoprene biosynthesis</keyword>
<dbReference type="SUPFAM" id="SSF52518">
    <property type="entry name" value="Thiamin diphosphate-binding fold (THDP-binding)"/>
    <property type="match status" value="2"/>
</dbReference>
<evidence type="ECO:0000256" key="8">
    <source>
        <dbReference type="ARBA" id="ARBA00023052"/>
    </source>
</evidence>
<feature type="binding site" evidence="11">
    <location>
        <begin position="157"/>
        <end position="158"/>
    </location>
    <ligand>
        <name>thiamine diphosphate</name>
        <dbReference type="ChEBI" id="CHEBI:58937"/>
    </ligand>
</feature>
<dbReference type="GO" id="GO:0008661">
    <property type="term" value="F:1-deoxy-D-xylulose-5-phosphate synthase activity"/>
    <property type="evidence" value="ECO:0007669"/>
    <property type="project" value="UniProtKB-UniRule"/>
</dbReference>
<feature type="binding site" evidence="11">
    <location>
        <position position="84"/>
    </location>
    <ligand>
        <name>thiamine diphosphate</name>
        <dbReference type="ChEBI" id="CHEBI:58937"/>
    </ligand>
</feature>
<dbReference type="InterPro" id="IPR020826">
    <property type="entry name" value="Transketolase_BS"/>
</dbReference>
<dbReference type="GO" id="GO:0009228">
    <property type="term" value="P:thiamine biosynthetic process"/>
    <property type="evidence" value="ECO:0007669"/>
    <property type="project" value="UniProtKB-UniRule"/>
</dbReference>
<dbReference type="GO" id="GO:0030976">
    <property type="term" value="F:thiamine pyrophosphate binding"/>
    <property type="evidence" value="ECO:0007669"/>
    <property type="project" value="UniProtKB-UniRule"/>
</dbReference>
<feature type="domain" description="Transketolase-like pyrimidine-binding" evidence="12">
    <location>
        <begin position="319"/>
        <end position="483"/>
    </location>
</feature>
<feature type="binding site" evidence="11">
    <location>
        <position position="292"/>
    </location>
    <ligand>
        <name>thiamine diphosphate</name>
        <dbReference type="ChEBI" id="CHEBI:58937"/>
    </ligand>
</feature>
<dbReference type="UniPathway" id="UPA00064">
    <property type="reaction ID" value="UER00091"/>
</dbReference>
<dbReference type="InterPro" id="IPR009014">
    <property type="entry name" value="Transketo_C/PFOR_II"/>
</dbReference>
<gene>
    <name evidence="11 13" type="primary">dxs</name>
    <name evidence="13" type="ORF">OLEAN_C36060</name>
</gene>
<keyword evidence="7 11" id="KW-0784">Thiamine biosynthesis</keyword>
<comment type="cofactor">
    <cofactor evidence="11">
        <name>Mg(2+)</name>
        <dbReference type="ChEBI" id="CHEBI:18420"/>
    </cofactor>
    <text evidence="11">Binds 1 Mg(2+) ion per subunit.</text>
</comment>
<keyword evidence="5 11" id="KW-0479">Metal-binding</keyword>
<dbReference type="FunFam" id="3.40.50.920:FF:000002">
    <property type="entry name" value="1-deoxy-D-xylulose-5-phosphate synthase"/>
    <property type="match status" value="1"/>
</dbReference>
<dbReference type="FunFam" id="3.40.50.970:FF:000005">
    <property type="entry name" value="1-deoxy-D-xylulose-5-phosphate synthase"/>
    <property type="match status" value="1"/>
</dbReference>
<organism evidence="13 14">
    <name type="scientific">Oleispira antarctica RB-8</name>
    <dbReference type="NCBI Taxonomy" id="698738"/>
    <lineage>
        <taxon>Bacteria</taxon>
        <taxon>Pseudomonadati</taxon>
        <taxon>Pseudomonadota</taxon>
        <taxon>Gammaproteobacteria</taxon>
        <taxon>Oceanospirillales</taxon>
        <taxon>Oceanospirillaceae</taxon>
        <taxon>Oleispira</taxon>
    </lineage>
</organism>
<dbReference type="InterPro" id="IPR005477">
    <property type="entry name" value="Dxylulose-5-P_synthase"/>
</dbReference>
<evidence type="ECO:0000313" key="14">
    <source>
        <dbReference type="Proteomes" id="UP000032749"/>
    </source>
</evidence>
<dbReference type="SMART" id="SM00861">
    <property type="entry name" value="Transket_pyr"/>
    <property type="match status" value="1"/>
</dbReference>
<dbReference type="EC" id="2.2.1.7" evidence="11"/>
<feature type="binding site" evidence="11">
    <location>
        <position position="185"/>
    </location>
    <ligand>
        <name>thiamine diphosphate</name>
        <dbReference type="ChEBI" id="CHEBI:58937"/>
    </ligand>
</feature>
<dbReference type="HAMAP" id="MF_00315">
    <property type="entry name" value="DXP_synth"/>
    <property type="match status" value="1"/>
</dbReference>
<dbReference type="Pfam" id="PF13292">
    <property type="entry name" value="DXP_synthase_N"/>
    <property type="match status" value="1"/>
</dbReference>
<dbReference type="NCBIfam" id="TIGR00204">
    <property type="entry name" value="dxs"/>
    <property type="match status" value="1"/>
</dbReference>
<evidence type="ECO:0000256" key="9">
    <source>
        <dbReference type="ARBA" id="ARBA00023229"/>
    </source>
</evidence>
<evidence type="ECO:0000256" key="11">
    <source>
        <dbReference type="HAMAP-Rule" id="MF_00315"/>
    </source>
</evidence>
<feature type="binding site" evidence="11">
    <location>
        <position position="185"/>
    </location>
    <ligand>
        <name>Mg(2+)</name>
        <dbReference type="ChEBI" id="CHEBI:18420"/>
    </ligand>
</feature>
<keyword evidence="8 11" id="KW-0786">Thiamine pyrophosphate</keyword>
<comment type="pathway">
    <text evidence="1 11">Metabolic intermediate biosynthesis; 1-deoxy-D-xylulose 5-phosphate biosynthesis; 1-deoxy-D-xylulose 5-phosphate from D-glyceraldehyde 3-phosphate and pyruvate: step 1/1.</text>
</comment>
<evidence type="ECO:0000256" key="3">
    <source>
        <dbReference type="ARBA" id="ARBA00011738"/>
    </source>
</evidence>
<dbReference type="PANTHER" id="PTHR43322">
    <property type="entry name" value="1-D-DEOXYXYLULOSE 5-PHOSPHATE SYNTHASE-RELATED"/>
    <property type="match status" value="1"/>
</dbReference>
<evidence type="ECO:0000256" key="2">
    <source>
        <dbReference type="ARBA" id="ARBA00011081"/>
    </source>
</evidence>
<dbReference type="GO" id="GO:0019288">
    <property type="term" value="P:isopentenyl diphosphate biosynthetic process, methylerythritol 4-phosphate pathway"/>
    <property type="evidence" value="ECO:0007669"/>
    <property type="project" value="TreeGrafter"/>
</dbReference>
<name>R4YRR3_OLEAN</name>
<reference evidence="13 14" key="1">
    <citation type="journal article" date="2013" name="Nat. Commun.">
        <title>Genome sequence and functional genomic analysis of the oil-degrading bacterium Oleispira antarctica.</title>
        <authorList>
            <person name="Kube M."/>
            <person name="Chernikova T.N."/>
            <person name="Al-Ramahi Y."/>
            <person name="Beloqui A."/>
            <person name="Lopez-Cortez N."/>
            <person name="Guazzaroni M.E."/>
            <person name="Heipieper H.J."/>
            <person name="Klages S."/>
            <person name="Kotsyurbenko O.R."/>
            <person name="Langer I."/>
            <person name="Nechitaylo T.Y."/>
            <person name="Lunsdorf H."/>
            <person name="Fernandez M."/>
            <person name="Juarez S."/>
            <person name="Ciordia S."/>
            <person name="Singer A."/>
            <person name="Kagan O."/>
            <person name="Egorova O."/>
            <person name="Petit P.A."/>
            <person name="Stogios P."/>
            <person name="Kim Y."/>
            <person name="Tchigvintsev A."/>
            <person name="Flick R."/>
            <person name="Denaro R."/>
            <person name="Genovese M."/>
            <person name="Albar J.P."/>
            <person name="Reva O.N."/>
            <person name="Martinez-Gomariz M."/>
            <person name="Tran H."/>
            <person name="Ferrer M."/>
            <person name="Savchenko A."/>
            <person name="Yakunin A.F."/>
            <person name="Yakimov M.M."/>
            <person name="Golyshina O.V."/>
            <person name="Reinhardt R."/>
            <person name="Golyshin P.N."/>
        </authorList>
    </citation>
    <scope>NUCLEOTIDE SEQUENCE [LARGE SCALE GENOMIC DNA]</scope>
</reference>
<keyword evidence="6 11" id="KW-0460">Magnesium</keyword>
<dbReference type="STRING" id="698738.OLEAN_C36060"/>
<feature type="binding site" evidence="11">
    <location>
        <begin position="125"/>
        <end position="127"/>
    </location>
    <ligand>
        <name>thiamine diphosphate</name>
        <dbReference type="ChEBI" id="CHEBI:58937"/>
    </ligand>
</feature>
<comment type="cofactor">
    <cofactor evidence="11">
        <name>thiamine diphosphate</name>
        <dbReference type="ChEBI" id="CHEBI:58937"/>
    </cofactor>
    <text evidence="11">Binds 1 thiamine pyrophosphate per subunit.</text>
</comment>
<dbReference type="Gene3D" id="3.40.50.920">
    <property type="match status" value="1"/>
</dbReference>
<evidence type="ECO:0000256" key="1">
    <source>
        <dbReference type="ARBA" id="ARBA00004980"/>
    </source>
</evidence>
<comment type="subunit">
    <text evidence="3 11">Homodimer.</text>
</comment>
<evidence type="ECO:0000259" key="12">
    <source>
        <dbReference type="SMART" id="SM00861"/>
    </source>
</evidence>
<dbReference type="PROSITE" id="PS00802">
    <property type="entry name" value="TRANSKETOLASE_2"/>
    <property type="match status" value="1"/>
</dbReference>
<dbReference type="GO" id="GO:0000287">
    <property type="term" value="F:magnesium ion binding"/>
    <property type="evidence" value="ECO:0007669"/>
    <property type="project" value="UniProtKB-UniRule"/>
</dbReference>
<dbReference type="Gene3D" id="3.40.50.970">
    <property type="match status" value="2"/>
</dbReference>
<dbReference type="GO" id="GO:0005829">
    <property type="term" value="C:cytosol"/>
    <property type="evidence" value="ECO:0007669"/>
    <property type="project" value="TreeGrafter"/>
</dbReference>
<dbReference type="EMBL" id="FO203512">
    <property type="protein sequence ID" value="CCK77782.1"/>
    <property type="molecule type" value="Genomic_DNA"/>
</dbReference>
<evidence type="ECO:0000256" key="10">
    <source>
        <dbReference type="ARBA" id="ARBA00055605"/>
    </source>
</evidence>
<dbReference type="KEGG" id="oai:OLEAN_C36060"/>
<dbReference type="GO" id="GO:0016114">
    <property type="term" value="P:terpenoid biosynthetic process"/>
    <property type="evidence" value="ECO:0007669"/>
    <property type="project" value="UniProtKB-UniRule"/>
</dbReference>
<dbReference type="CDD" id="cd07033">
    <property type="entry name" value="TPP_PYR_DXS_TK_like"/>
    <property type="match status" value="1"/>
</dbReference>
<dbReference type="Pfam" id="PF02780">
    <property type="entry name" value="Transketolase_C"/>
    <property type="match status" value="1"/>
</dbReference>
<evidence type="ECO:0000256" key="7">
    <source>
        <dbReference type="ARBA" id="ARBA00022977"/>
    </source>
</evidence>
<dbReference type="Pfam" id="PF02779">
    <property type="entry name" value="Transket_pyr"/>
    <property type="match status" value="1"/>
</dbReference>
<dbReference type="PATRIC" id="fig|698738.3.peg.3753"/>
<evidence type="ECO:0000256" key="6">
    <source>
        <dbReference type="ARBA" id="ARBA00022842"/>
    </source>
</evidence>